<reference evidence="1 2" key="1">
    <citation type="submission" date="2022-04" db="EMBL/GenBank/DDBJ databases">
        <title>Hymenobacter sp. isolated from the air.</title>
        <authorList>
            <person name="Won M."/>
            <person name="Lee C.-M."/>
            <person name="Woen H.-Y."/>
            <person name="Kwon S.-W."/>
        </authorList>
    </citation>
    <scope>NUCLEOTIDE SEQUENCE [LARGE SCALE GENOMIC DNA]</scope>
    <source>
        <strain evidence="2">5116 S-27</strain>
    </source>
</reference>
<dbReference type="EMBL" id="CP095049">
    <property type="protein sequence ID" value="UOQ53636.1"/>
    <property type="molecule type" value="Genomic_DNA"/>
</dbReference>
<organism evidence="1 2">
    <name type="scientific">Hymenobacter cellulosivorans</name>
    <dbReference type="NCBI Taxonomy" id="2932249"/>
    <lineage>
        <taxon>Bacteria</taxon>
        <taxon>Pseudomonadati</taxon>
        <taxon>Bacteroidota</taxon>
        <taxon>Cytophagia</taxon>
        <taxon>Cytophagales</taxon>
        <taxon>Hymenobacteraceae</taxon>
        <taxon>Hymenobacter</taxon>
    </lineage>
</organism>
<dbReference type="Proteomes" id="UP000831785">
    <property type="component" value="Chromosome"/>
</dbReference>
<protein>
    <submittedName>
        <fullName evidence="1">Uncharacterized protein</fullName>
    </submittedName>
</protein>
<gene>
    <name evidence="1" type="ORF">MUN80_02495</name>
</gene>
<accession>A0ABY4FGQ4</accession>
<evidence type="ECO:0000313" key="2">
    <source>
        <dbReference type="Proteomes" id="UP000831785"/>
    </source>
</evidence>
<proteinExistence type="predicted"/>
<sequence length="72" mass="8113">MNDTTLAQQMVVAAPAAPRNVNLNLHTDPKRMAIIKVWDAMFHRHLVDLFPERPATTGRSTFKTVRAYAPIV</sequence>
<dbReference type="RefSeq" id="WP_244719191.1">
    <property type="nucleotide sequence ID" value="NZ_CP095049.1"/>
</dbReference>
<evidence type="ECO:0000313" key="1">
    <source>
        <dbReference type="EMBL" id="UOQ53636.1"/>
    </source>
</evidence>
<name>A0ABY4FGQ4_9BACT</name>
<keyword evidence="2" id="KW-1185">Reference proteome</keyword>